<dbReference type="PANTHER" id="PTHR42912">
    <property type="entry name" value="METHYLTRANSFERASE"/>
    <property type="match status" value="1"/>
</dbReference>
<dbReference type="OrthoDB" id="323463at2"/>
<comment type="caution">
    <text evidence="2">The sequence shown here is derived from an EMBL/GenBank/DDBJ whole genome shotgun (WGS) entry which is preliminary data.</text>
</comment>
<keyword evidence="2" id="KW-0489">Methyltransferase</keyword>
<dbReference type="Pfam" id="PF13649">
    <property type="entry name" value="Methyltransf_25"/>
    <property type="match status" value="1"/>
</dbReference>
<gene>
    <name evidence="2" type="ORF">CGK74_18420</name>
</gene>
<evidence type="ECO:0000259" key="1">
    <source>
        <dbReference type="Pfam" id="PF13649"/>
    </source>
</evidence>
<dbReference type="Proteomes" id="UP000215181">
    <property type="component" value="Unassembled WGS sequence"/>
</dbReference>
<feature type="domain" description="Methyltransferase" evidence="1">
    <location>
        <begin position="37"/>
        <end position="132"/>
    </location>
</feature>
<dbReference type="GO" id="GO:0008168">
    <property type="term" value="F:methyltransferase activity"/>
    <property type="evidence" value="ECO:0007669"/>
    <property type="project" value="UniProtKB-KW"/>
</dbReference>
<name>A0A235ETL7_9RHOO</name>
<evidence type="ECO:0000313" key="2">
    <source>
        <dbReference type="EMBL" id="OYD52370.1"/>
    </source>
</evidence>
<reference evidence="2 3" key="1">
    <citation type="submission" date="2017-07" db="EMBL/GenBank/DDBJ databases">
        <title>Thauera sp. KNDSS-Mac4 genome sequence and assembly.</title>
        <authorList>
            <person name="Mayilraj S."/>
        </authorList>
    </citation>
    <scope>NUCLEOTIDE SEQUENCE [LARGE SCALE GENOMIC DNA]</scope>
    <source>
        <strain evidence="2 3">KNDSS-Mac4</strain>
    </source>
</reference>
<dbReference type="SUPFAM" id="SSF53335">
    <property type="entry name" value="S-adenosyl-L-methionine-dependent methyltransferases"/>
    <property type="match status" value="1"/>
</dbReference>
<dbReference type="InterPro" id="IPR029063">
    <property type="entry name" value="SAM-dependent_MTases_sf"/>
</dbReference>
<evidence type="ECO:0000313" key="3">
    <source>
        <dbReference type="Proteomes" id="UP000215181"/>
    </source>
</evidence>
<keyword evidence="2" id="KW-0808">Transferase</keyword>
<dbReference type="Gene3D" id="3.40.50.150">
    <property type="entry name" value="Vaccinia Virus protein VP39"/>
    <property type="match status" value="1"/>
</dbReference>
<dbReference type="CDD" id="cd02440">
    <property type="entry name" value="AdoMet_MTases"/>
    <property type="match status" value="1"/>
</dbReference>
<dbReference type="InterPro" id="IPR050508">
    <property type="entry name" value="Methyltransf_Superfamily"/>
</dbReference>
<dbReference type="PANTHER" id="PTHR42912:SF93">
    <property type="entry name" value="N6-ADENOSINE-METHYLTRANSFERASE TMT1A"/>
    <property type="match status" value="1"/>
</dbReference>
<sequence length="194" mass="20969">MKGRESGMPDEAYWASFFDPHAVLDRLRLPQNSSCNVLEFGCGYGTFTLPAACRTRGKMTALDIEPEMVSLVAQRSQAAGLVNVHAEVRDFVEHGTGVSAGSQGHVMVFNLLHIEDPLALLREAHHTLQPGGTLSVIHWRSDIETPRGPPLAIRPRPEQCASWLTGTGFDSVVQVGLAAAAPYHFGILATRAAD</sequence>
<proteinExistence type="predicted"/>
<dbReference type="RefSeq" id="WP_094269816.1">
    <property type="nucleotide sequence ID" value="NZ_NOIH01000045.1"/>
</dbReference>
<dbReference type="AlphaFoldDB" id="A0A235ETL7"/>
<organism evidence="2 3">
    <name type="scientific">Thauera propionica</name>
    <dbReference type="NCBI Taxonomy" id="2019431"/>
    <lineage>
        <taxon>Bacteria</taxon>
        <taxon>Pseudomonadati</taxon>
        <taxon>Pseudomonadota</taxon>
        <taxon>Betaproteobacteria</taxon>
        <taxon>Rhodocyclales</taxon>
        <taxon>Zoogloeaceae</taxon>
        <taxon>Thauera</taxon>
    </lineage>
</organism>
<protein>
    <submittedName>
        <fullName evidence="2">Methyltransferase type 11</fullName>
    </submittedName>
</protein>
<dbReference type="GO" id="GO:0032259">
    <property type="term" value="P:methylation"/>
    <property type="evidence" value="ECO:0007669"/>
    <property type="project" value="UniProtKB-KW"/>
</dbReference>
<dbReference type="InterPro" id="IPR041698">
    <property type="entry name" value="Methyltransf_25"/>
</dbReference>
<keyword evidence="3" id="KW-1185">Reference proteome</keyword>
<dbReference type="EMBL" id="NOIH01000045">
    <property type="protein sequence ID" value="OYD52370.1"/>
    <property type="molecule type" value="Genomic_DNA"/>
</dbReference>
<accession>A0A235ETL7</accession>